<dbReference type="InterPro" id="IPR013324">
    <property type="entry name" value="RNA_pol_sigma_r3/r4-like"/>
</dbReference>
<dbReference type="InterPro" id="IPR013325">
    <property type="entry name" value="RNA_pol_sigma_r2"/>
</dbReference>
<dbReference type="Gene3D" id="1.10.1740.10">
    <property type="match status" value="1"/>
</dbReference>
<dbReference type="InterPro" id="IPR000838">
    <property type="entry name" value="RNA_pol_sigma70_ECF_CS"/>
</dbReference>
<accession>A0A0S7BN85</accession>
<dbReference type="InterPro" id="IPR007627">
    <property type="entry name" value="RNA_pol_sigma70_r2"/>
</dbReference>
<feature type="domain" description="RNA polymerase sigma-70 region 2" evidence="7">
    <location>
        <begin position="24"/>
        <end position="87"/>
    </location>
</feature>
<dbReference type="NCBIfam" id="TIGR02937">
    <property type="entry name" value="sigma70-ECF"/>
    <property type="match status" value="1"/>
</dbReference>
<evidence type="ECO:0000313" key="10">
    <source>
        <dbReference type="Proteomes" id="UP000053370"/>
    </source>
</evidence>
<keyword evidence="5 6" id="KW-0804">Transcription</keyword>
<dbReference type="GO" id="GO:0016987">
    <property type="term" value="F:sigma factor activity"/>
    <property type="evidence" value="ECO:0007669"/>
    <property type="project" value="UniProtKB-KW"/>
</dbReference>
<keyword evidence="10" id="KW-1185">Reference proteome</keyword>
<gene>
    <name evidence="9" type="ORF">ATC1_131621</name>
</gene>
<dbReference type="Proteomes" id="UP000053370">
    <property type="component" value="Unassembled WGS sequence"/>
</dbReference>
<name>A0A0S7BN85_9CHLR</name>
<keyword evidence="4 6" id="KW-0238">DNA-binding</keyword>
<dbReference type="InterPro" id="IPR014284">
    <property type="entry name" value="RNA_pol_sigma-70_dom"/>
</dbReference>
<dbReference type="PANTHER" id="PTHR43133">
    <property type="entry name" value="RNA POLYMERASE ECF-TYPE SIGMA FACTO"/>
    <property type="match status" value="1"/>
</dbReference>
<dbReference type="InterPro" id="IPR036388">
    <property type="entry name" value="WH-like_DNA-bd_sf"/>
</dbReference>
<protein>
    <recommendedName>
        <fullName evidence="6">RNA polymerase sigma factor</fullName>
    </recommendedName>
</protein>
<proteinExistence type="inferred from homology"/>
<dbReference type="PROSITE" id="PS01063">
    <property type="entry name" value="SIGMA70_ECF"/>
    <property type="match status" value="1"/>
</dbReference>
<dbReference type="GO" id="GO:0006352">
    <property type="term" value="P:DNA-templated transcription initiation"/>
    <property type="evidence" value="ECO:0007669"/>
    <property type="project" value="InterPro"/>
</dbReference>
<dbReference type="Pfam" id="PF04542">
    <property type="entry name" value="Sigma70_r2"/>
    <property type="match status" value="1"/>
</dbReference>
<feature type="domain" description="RNA polymerase sigma factor 70 region 4 type 2" evidence="8">
    <location>
        <begin position="133"/>
        <end position="181"/>
    </location>
</feature>
<dbReference type="OrthoDB" id="9780326at2"/>
<dbReference type="InterPro" id="IPR039425">
    <property type="entry name" value="RNA_pol_sigma-70-like"/>
</dbReference>
<keyword evidence="3 6" id="KW-0731">Sigma factor</keyword>
<reference evidence="9" key="1">
    <citation type="journal article" date="2015" name="Genome Announc.">
        <title>Draft Genome Sequence of Anaerolineae Strain TC1, a Novel Isolate from a Methanogenic Wastewater Treatment System.</title>
        <authorList>
            <person name="Matsuura N."/>
            <person name="Tourlousse D.M."/>
            <person name="Sun L."/>
            <person name="Toyonaga M."/>
            <person name="Kuroda K."/>
            <person name="Ohashi A."/>
            <person name="Cruz R."/>
            <person name="Yamaguchi T."/>
            <person name="Sekiguchi Y."/>
        </authorList>
    </citation>
    <scope>NUCLEOTIDE SEQUENCE [LARGE SCALE GENOMIC DNA]</scope>
    <source>
        <strain evidence="9">TC1</strain>
    </source>
</reference>
<dbReference type="GO" id="GO:0003677">
    <property type="term" value="F:DNA binding"/>
    <property type="evidence" value="ECO:0007669"/>
    <property type="project" value="UniProtKB-KW"/>
</dbReference>
<dbReference type="GO" id="GO:0006950">
    <property type="term" value="P:response to stress"/>
    <property type="evidence" value="ECO:0007669"/>
    <property type="project" value="UniProtKB-ARBA"/>
</dbReference>
<dbReference type="SUPFAM" id="SSF88659">
    <property type="entry name" value="Sigma3 and sigma4 domains of RNA polymerase sigma factors"/>
    <property type="match status" value="1"/>
</dbReference>
<evidence type="ECO:0000259" key="8">
    <source>
        <dbReference type="Pfam" id="PF08281"/>
    </source>
</evidence>
<dbReference type="AlphaFoldDB" id="A0A0S7BN85"/>
<dbReference type="Pfam" id="PF08281">
    <property type="entry name" value="Sigma70_r4_2"/>
    <property type="match status" value="1"/>
</dbReference>
<evidence type="ECO:0000256" key="5">
    <source>
        <dbReference type="ARBA" id="ARBA00023163"/>
    </source>
</evidence>
<keyword evidence="2 6" id="KW-0805">Transcription regulation</keyword>
<dbReference type="STRING" id="1678840.ATC1_131621"/>
<dbReference type="CDD" id="cd06171">
    <property type="entry name" value="Sigma70_r4"/>
    <property type="match status" value="1"/>
</dbReference>
<organism evidence="9">
    <name type="scientific">Flexilinea flocculi</name>
    <dbReference type="NCBI Taxonomy" id="1678840"/>
    <lineage>
        <taxon>Bacteria</taxon>
        <taxon>Bacillati</taxon>
        <taxon>Chloroflexota</taxon>
        <taxon>Anaerolineae</taxon>
        <taxon>Anaerolineales</taxon>
        <taxon>Anaerolineaceae</taxon>
        <taxon>Flexilinea</taxon>
    </lineage>
</organism>
<evidence type="ECO:0000259" key="7">
    <source>
        <dbReference type="Pfam" id="PF04542"/>
    </source>
</evidence>
<evidence type="ECO:0000313" key="9">
    <source>
        <dbReference type="EMBL" id="GAP41629.1"/>
    </source>
</evidence>
<comment type="similarity">
    <text evidence="1 6">Belongs to the sigma-70 factor family. ECF subfamily.</text>
</comment>
<dbReference type="InterPro" id="IPR013249">
    <property type="entry name" value="RNA_pol_sigma70_r4_t2"/>
</dbReference>
<evidence type="ECO:0000256" key="2">
    <source>
        <dbReference type="ARBA" id="ARBA00023015"/>
    </source>
</evidence>
<dbReference type="EMBL" id="DF968181">
    <property type="protein sequence ID" value="GAP41629.1"/>
    <property type="molecule type" value="Genomic_DNA"/>
</dbReference>
<dbReference type="PANTHER" id="PTHR43133:SF8">
    <property type="entry name" value="RNA POLYMERASE SIGMA FACTOR HI_1459-RELATED"/>
    <property type="match status" value="1"/>
</dbReference>
<evidence type="ECO:0000256" key="6">
    <source>
        <dbReference type="RuleBase" id="RU000716"/>
    </source>
</evidence>
<dbReference type="Gene3D" id="1.10.10.10">
    <property type="entry name" value="Winged helix-like DNA-binding domain superfamily/Winged helix DNA-binding domain"/>
    <property type="match status" value="1"/>
</dbReference>
<dbReference type="SUPFAM" id="SSF88946">
    <property type="entry name" value="Sigma2 domain of RNA polymerase sigma factors"/>
    <property type="match status" value="1"/>
</dbReference>
<evidence type="ECO:0000256" key="4">
    <source>
        <dbReference type="ARBA" id="ARBA00023125"/>
    </source>
</evidence>
<sequence>MNQEKSTVQIDKLKSGDEESFAMLVDETSGKIYRTLLQILGNEQDAEDILQETYLKAYRAIPEFENRSGLYTWLHRIALNEALMQIRIRKPQIVSIDDNEPFSDDLDIEQKDIVDFCCLPEGELLSKESRHFLDQAVQTLPESLRIVFVMRDIEGLSTQETADALQISENNVKIRLMRARMILRKKLSAYFNKFFIEEKEL</sequence>
<evidence type="ECO:0000256" key="3">
    <source>
        <dbReference type="ARBA" id="ARBA00023082"/>
    </source>
</evidence>
<evidence type="ECO:0000256" key="1">
    <source>
        <dbReference type="ARBA" id="ARBA00010641"/>
    </source>
</evidence>
<dbReference type="RefSeq" id="WP_062283242.1">
    <property type="nucleotide sequence ID" value="NZ_DF968181.1"/>
</dbReference>